<protein>
    <submittedName>
        <fullName evidence="7">Uncharacterized protein</fullName>
    </submittedName>
</protein>
<keyword evidence="8" id="KW-1185">Reference proteome</keyword>
<dbReference type="AlphaFoldDB" id="A0A453EPE9"/>
<keyword evidence="3 5" id="KW-1133">Transmembrane helix</keyword>
<evidence type="ECO:0000256" key="4">
    <source>
        <dbReference type="ARBA" id="ARBA00023136"/>
    </source>
</evidence>
<evidence type="ECO:0000313" key="7">
    <source>
        <dbReference type="EnsemblPlants" id="AET3Gv20415800.2"/>
    </source>
</evidence>
<reference evidence="7" key="3">
    <citation type="journal article" date="2017" name="Nature">
        <title>Genome sequence of the progenitor of the wheat D genome Aegilops tauschii.</title>
        <authorList>
            <person name="Luo M.C."/>
            <person name="Gu Y.Q."/>
            <person name="Puiu D."/>
            <person name="Wang H."/>
            <person name="Twardziok S.O."/>
            <person name="Deal K.R."/>
            <person name="Huo N."/>
            <person name="Zhu T."/>
            <person name="Wang L."/>
            <person name="Wang Y."/>
            <person name="McGuire P.E."/>
            <person name="Liu S."/>
            <person name="Long H."/>
            <person name="Ramasamy R.K."/>
            <person name="Rodriguez J.C."/>
            <person name="Van S.L."/>
            <person name="Yuan L."/>
            <person name="Wang Z."/>
            <person name="Xia Z."/>
            <person name="Xiao L."/>
            <person name="Anderson O.D."/>
            <person name="Ouyang S."/>
            <person name="Liang Y."/>
            <person name="Zimin A.V."/>
            <person name="Pertea G."/>
            <person name="Qi P."/>
            <person name="Bennetzen J.L."/>
            <person name="Dai X."/>
            <person name="Dawson M.W."/>
            <person name="Muller H.G."/>
            <person name="Kugler K."/>
            <person name="Rivarola-Duarte L."/>
            <person name="Spannagl M."/>
            <person name="Mayer K.F.X."/>
            <person name="Lu F.H."/>
            <person name="Bevan M.W."/>
            <person name="Leroy P."/>
            <person name="Li P."/>
            <person name="You F.M."/>
            <person name="Sun Q."/>
            <person name="Liu Z."/>
            <person name="Lyons E."/>
            <person name="Wicker T."/>
            <person name="Salzberg S.L."/>
            <person name="Devos K.M."/>
            <person name="Dvorak J."/>
        </authorList>
    </citation>
    <scope>NUCLEOTIDE SEQUENCE [LARGE SCALE GENOMIC DNA]</scope>
    <source>
        <strain evidence="7">cv. AL8/78</strain>
    </source>
</reference>
<dbReference type="Gramene" id="AET3Gv20415800.2">
    <property type="protein sequence ID" value="AET3Gv20415800.2"/>
    <property type="gene ID" value="AET3Gv20415800"/>
</dbReference>
<dbReference type="Proteomes" id="UP000015105">
    <property type="component" value="Chromosome 3D"/>
</dbReference>
<dbReference type="PANTHER" id="PTHR16201:SF44">
    <property type="entry name" value="SEVEN TRANSMEMBRANE PROTEIN 1"/>
    <property type="match status" value="1"/>
</dbReference>
<dbReference type="Gene3D" id="1.20.1280.290">
    <property type="match status" value="1"/>
</dbReference>
<evidence type="ECO:0000256" key="6">
    <source>
        <dbReference type="SAM" id="SignalP"/>
    </source>
</evidence>
<reference evidence="7" key="4">
    <citation type="submission" date="2019-03" db="UniProtKB">
        <authorList>
            <consortium name="EnsemblPlants"/>
        </authorList>
    </citation>
    <scope>IDENTIFICATION</scope>
</reference>
<keyword evidence="2 5" id="KW-0812">Transmembrane</keyword>
<comment type="subcellular location">
    <subcellularLocation>
        <location evidence="1">Membrane</location>
        <topology evidence="1">Multi-pass membrane protein</topology>
    </subcellularLocation>
</comment>
<keyword evidence="4 5" id="KW-0472">Membrane</keyword>
<feature type="signal peptide" evidence="6">
    <location>
        <begin position="1"/>
        <end position="18"/>
    </location>
</feature>
<evidence type="ECO:0000256" key="5">
    <source>
        <dbReference type="SAM" id="Phobius"/>
    </source>
</evidence>
<dbReference type="GO" id="GO:0016020">
    <property type="term" value="C:membrane"/>
    <property type="evidence" value="ECO:0007669"/>
    <property type="project" value="UniProtKB-SubCell"/>
</dbReference>
<feature type="chain" id="PRO_5019012520" evidence="6">
    <location>
        <begin position="19"/>
        <end position="99"/>
    </location>
</feature>
<evidence type="ECO:0000256" key="2">
    <source>
        <dbReference type="ARBA" id="ARBA00022692"/>
    </source>
</evidence>
<feature type="transmembrane region" description="Helical" evidence="5">
    <location>
        <begin position="59"/>
        <end position="84"/>
    </location>
</feature>
<dbReference type="Pfam" id="PF04193">
    <property type="entry name" value="PQ-loop"/>
    <property type="match status" value="1"/>
</dbReference>
<accession>A0A453EPE9</accession>
<dbReference type="PANTHER" id="PTHR16201">
    <property type="entry name" value="SEVEN TRANSMEMBRANE PROTEIN 1-RELATED"/>
    <property type="match status" value="1"/>
</dbReference>
<keyword evidence="6" id="KW-0732">Signal</keyword>
<feature type="transmembrane region" description="Helical" evidence="5">
    <location>
        <begin position="28"/>
        <end position="47"/>
    </location>
</feature>
<reference evidence="8" key="2">
    <citation type="journal article" date="2017" name="Nat. Plants">
        <title>The Aegilops tauschii genome reveals multiple impacts of transposons.</title>
        <authorList>
            <person name="Zhao G."/>
            <person name="Zou C."/>
            <person name="Li K."/>
            <person name="Wang K."/>
            <person name="Li T."/>
            <person name="Gao L."/>
            <person name="Zhang X."/>
            <person name="Wang H."/>
            <person name="Yang Z."/>
            <person name="Liu X."/>
            <person name="Jiang W."/>
            <person name="Mao L."/>
            <person name="Kong X."/>
            <person name="Jiao Y."/>
            <person name="Jia J."/>
        </authorList>
    </citation>
    <scope>NUCLEOTIDE SEQUENCE [LARGE SCALE GENOMIC DNA]</scope>
    <source>
        <strain evidence="8">cv. AL8/78</strain>
    </source>
</reference>
<dbReference type="EnsemblPlants" id="AET3Gv20415800.2">
    <property type="protein sequence ID" value="AET3Gv20415800.2"/>
    <property type="gene ID" value="AET3Gv20415800"/>
</dbReference>
<evidence type="ECO:0000256" key="3">
    <source>
        <dbReference type="ARBA" id="ARBA00022989"/>
    </source>
</evidence>
<proteinExistence type="predicted"/>
<evidence type="ECO:0000313" key="8">
    <source>
        <dbReference type="Proteomes" id="UP000015105"/>
    </source>
</evidence>
<organism evidence="7 8">
    <name type="scientific">Aegilops tauschii subsp. strangulata</name>
    <name type="common">Goatgrass</name>
    <dbReference type="NCBI Taxonomy" id="200361"/>
    <lineage>
        <taxon>Eukaryota</taxon>
        <taxon>Viridiplantae</taxon>
        <taxon>Streptophyta</taxon>
        <taxon>Embryophyta</taxon>
        <taxon>Tracheophyta</taxon>
        <taxon>Spermatophyta</taxon>
        <taxon>Magnoliopsida</taxon>
        <taxon>Liliopsida</taxon>
        <taxon>Poales</taxon>
        <taxon>Poaceae</taxon>
        <taxon>BOP clade</taxon>
        <taxon>Pooideae</taxon>
        <taxon>Triticodae</taxon>
        <taxon>Triticeae</taxon>
        <taxon>Triticinae</taxon>
        <taxon>Aegilops</taxon>
    </lineage>
</organism>
<sequence>QYVIFLVFLTFLYYSADAKRPCREGLSPLMFTFALVGNTTYVGSILVNSLDWARLRPNLPWLVDAGGCVLLDSFIILQFLYFHYRNQSGRDELDNLDKA</sequence>
<evidence type="ECO:0000256" key="1">
    <source>
        <dbReference type="ARBA" id="ARBA00004141"/>
    </source>
</evidence>
<reference evidence="8" key="1">
    <citation type="journal article" date="2014" name="Science">
        <title>Ancient hybridizations among the ancestral genomes of bread wheat.</title>
        <authorList>
            <consortium name="International Wheat Genome Sequencing Consortium,"/>
            <person name="Marcussen T."/>
            <person name="Sandve S.R."/>
            <person name="Heier L."/>
            <person name="Spannagl M."/>
            <person name="Pfeifer M."/>
            <person name="Jakobsen K.S."/>
            <person name="Wulff B.B."/>
            <person name="Steuernagel B."/>
            <person name="Mayer K.F."/>
            <person name="Olsen O.A."/>
        </authorList>
    </citation>
    <scope>NUCLEOTIDE SEQUENCE [LARGE SCALE GENOMIC DNA]</scope>
    <source>
        <strain evidence="8">cv. AL8/78</strain>
    </source>
</reference>
<name>A0A453EPE9_AEGTS</name>
<reference evidence="7" key="5">
    <citation type="journal article" date="2021" name="G3 (Bethesda)">
        <title>Aegilops tauschii genome assembly Aet v5.0 features greater sequence contiguity and improved annotation.</title>
        <authorList>
            <person name="Wang L."/>
            <person name="Zhu T."/>
            <person name="Rodriguez J.C."/>
            <person name="Deal K.R."/>
            <person name="Dubcovsky J."/>
            <person name="McGuire P.E."/>
            <person name="Lux T."/>
            <person name="Spannagl M."/>
            <person name="Mayer K.F.X."/>
            <person name="Baldrich P."/>
            <person name="Meyers B.C."/>
            <person name="Huo N."/>
            <person name="Gu Y.Q."/>
            <person name="Zhou H."/>
            <person name="Devos K.M."/>
            <person name="Bennetzen J.L."/>
            <person name="Unver T."/>
            <person name="Budak H."/>
            <person name="Gulick P.J."/>
            <person name="Galiba G."/>
            <person name="Kalapos B."/>
            <person name="Nelson D.R."/>
            <person name="Li P."/>
            <person name="You F.M."/>
            <person name="Luo M.C."/>
            <person name="Dvorak J."/>
        </authorList>
    </citation>
    <scope>NUCLEOTIDE SEQUENCE [LARGE SCALE GENOMIC DNA]</scope>
    <source>
        <strain evidence="7">cv. AL8/78</strain>
    </source>
</reference>
<dbReference type="InterPro" id="IPR006603">
    <property type="entry name" value="PQ-loop_rpt"/>
</dbReference>
<dbReference type="InterPro" id="IPR051415">
    <property type="entry name" value="LAAT-1"/>
</dbReference>